<dbReference type="PANTHER" id="PTHR33164">
    <property type="entry name" value="TRANSCRIPTIONAL REGULATOR, MARR FAMILY"/>
    <property type="match status" value="1"/>
</dbReference>
<dbReference type="SMART" id="SM00347">
    <property type="entry name" value="HTH_MARR"/>
    <property type="match status" value="1"/>
</dbReference>
<evidence type="ECO:0000313" key="2">
    <source>
        <dbReference type="EMBL" id="SHM13891.1"/>
    </source>
</evidence>
<dbReference type="InterPro" id="IPR036390">
    <property type="entry name" value="WH_DNA-bd_sf"/>
</dbReference>
<evidence type="ECO:0000259" key="1">
    <source>
        <dbReference type="PROSITE" id="PS50995"/>
    </source>
</evidence>
<evidence type="ECO:0000313" key="3">
    <source>
        <dbReference type="Proteomes" id="UP000186002"/>
    </source>
</evidence>
<proteinExistence type="predicted"/>
<dbReference type="SUPFAM" id="SSF46785">
    <property type="entry name" value="Winged helix' DNA-binding domain"/>
    <property type="match status" value="1"/>
</dbReference>
<keyword evidence="3" id="KW-1185">Reference proteome</keyword>
<dbReference type="GO" id="GO:0006950">
    <property type="term" value="P:response to stress"/>
    <property type="evidence" value="ECO:0007669"/>
    <property type="project" value="TreeGrafter"/>
</dbReference>
<dbReference type="InterPro" id="IPR000835">
    <property type="entry name" value="HTH_MarR-typ"/>
</dbReference>
<dbReference type="Proteomes" id="UP000186002">
    <property type="component" value="Unassembled WGS sequence"/>
</dbReference>
<organism evidence="2 3">
    <name type="scientific">Roseibium suaedae</name>
    <dbReference type="NCBI Taxonomy" id="735517"/>
    <lineage>
        <taxon>Bacteria</taxon>
        <taxon>Pseudomonadati</taxon>
        <taxon>Pseudomonadota</taxon>
        <taxon>Alphaproteobacteria</taxon>
        <taxon>Hyphomicrobiales</taxon>
        <taxon>Stappiaceae</taxon>
        <taxon>Roseibium</taxon>
    </lineage>
</organism>
<dbReference type="PANTHER" id="PTHR33164:SF105">
    <property type="entry name" value="TRANSCRIPTIONAL REPRESSOR PROTEIN-RELATED"/>
    <property type="match status" value="1"/>
</dbReference>
<dbReference type="RefSeq" id="WP_073012214.1">
    <property type="nucleotide sequence ID" value="NZ_FRBW01000002.1"/>
</dbReference>
<dbReference type="STRING" id="735517.SAMN05444272_1879"/>
<dbReference type="InterPro" id="IPR039422">
    <property type="entry name" value="MarR/SlyA-like"/>
</dbReference>
<protein>
    <submittedName>
        <fullName evidence="2">Transcriptional regulator, MarR family</fullName>
    </submittedName>
</protein>
<dbReference type="Pfam" id="PF12802">
    <property type="entry name" value="MarR_2"/>
    <property type="match status" value="1"/>
</dbReference>
<dbReference type="InterPro" id="IPR036388">
    <property type="entry name" value="WH-like_DNA-bd_sf"/>
</dbReference>
<gene>
    <name evidence="2" type="ORF">SAMN05444272_1879</name>
</gene>
<reference evidence="2 3" key="1">
    <citation type="submission" date="2016-11" db="EMBL/GenBank/DDBJ databases">
        <authorList>
            <person name="Jaros S."/>
            <person name="Januszkiewicz K."/>
            <person name="Wedrychowicz H."/>
        </authorList>
    </citation>
    <scope>NUCLEOTIDE SEQUENCE [LARGE SCALE GENOMIC DNA]</scope>
    <source>
        <strain evidence="2 3">DSM 22153</strain>
    </source>
</reference>
<name>A0A1M7GCD1_9HYPH</name>
<dbReference type="EMBL" id="FRBW01000002">
    <property type="protein sequence ID" value="SHM13891.1"/>
    <property type="molecule type" value="Genomic_DNA"/>
</dbReference>
<dbReference type="Gene3D" id="1.10.10.10">
    <property type="entry name" value="Winged helix-like DNA-binding domain superfamily/Winged helix DNA-binding domain"/>
    <property type="match status" value="1"/>
</dbReference>
<sequence length="139" mass="15155">MIEDDFSLCMLANARKAARAVSRRYGREARKIGLTPAQFSVLTLIQQGQGKTTGELADFCFLERTTLIRNIAVLERDELVVAGAAEEGRGKVYSLTAKGEALVTKALPLWSKAQGDLAEELGRDAFLDAIRVLKVLSTV</sequence>
<accession>A0A1M7GCD1</accession>
<dbReference type="GO" id="GO:0003700">
    <property type="term" value="F:DNA-binding transcription factor activity"/>
    <property type="evidence" value="ECO:0007669"/>
    <property type="project" value="InterPro"/>
</dbReference>
<feature type="domain" description="HTH marR-type" evidence="1">
    <location>
        <begin position="7"/>
        <end position="139"/>
    </location>
</feature>
<dbReference type="AlphaFoldDB" id="A0A1M7GCD1"/>
<dbReference type="PROSITE" id="PS50995">
    <property type="entry name" value="HTH_MARR_2"/>
    <property type="match status" value="1"/>
</dbReference>
<dbReference type="OrthoDB" id="2287011at2"/>